<dbReference type="EMBL" id="JASPKZ010000038">
    <property type="protein sequence ID" value="KAJ9600987.1"/>
    <property type="molecule type" value="Genomic_DNA"/>
</dbReference>
<evidence type="ECO:0000313" key="2">
    <source>
        <dbReference type="Proteomes" id="UP001233999"/>
    </source>
</evidence>
<feature type="non-terminal residue" evidence="1">
    <location>
        <position position="223"/>
    </location>
</feature>
<reference evidence="1" key="1">
    <citation type="journal article" date="2023" name="IScience">
        <title>Live-bearing cockroach genome reveals convergent evolutionary mechanisms linked to viviparity in insects and beyond.</title>
        <authorList>
            <person name="Fouks B."/>
            <person name="Harrison M.C."/>
            <person name="Mikhailova A.A."/>
            <person name="Marchal E."/>
            <person name="English S."/>
            <person name="Carruthers M."/>
            <person name="Jennings E.C."/>
            <person name="Chiamaka E.L."/>
            <person name="Frigard R.A."/>
            <person name="Pippel M."/>
            <person name="Attardo G.M."/>
            <person name="Benoit J.B."/>
            <person name="Bornberg-Bauer E."/>
            <person name="Tobe S.S."/>
        </authorList>
    </citation>
    <scope>NUCLEOTIDE SEQUENCE</scope>
    <source>
        <strain evidence="1">Stay&amp;Tobe</strain>
    </source>
</reference>
<evidence type="ECO:0000313" key="1">
    <source>
        <dbReference type="EMBL" id="KAJ9600987.1"/>
    </source>
</evidence>
<proteinExistence type="predicted"/>
<comment type="caution">
    <text evidence="1">The sequence shown here is derived from an EMBL/GenBank/DDBJ whole genome shotgun (WGS) entry which is preliminary data.</text>
</comment>
<name>A0AAD8ETD5_DIPPU</name>
<reference evidence="1" key="2">
    <citation type="submission" date="2023-05" db="EMBL/GenBank/DDBJ databases">
        <authorList>
            <person name="Fouks B."/>
        </authorList>
    </citation>
    <scope>NUCLEOTIDE SEQUENCE</scope>
    <source>
        <strain evidence="1">Stay&amp;Tobe</strain>
        <tissue evidence="1">Testes</tissue>
    </source>
</reference>
<dbReference type="Proteomes" id="UP001233999">
    <property type="component" value="Unassembled WGS sequence"/>
</dbReference>
<sequence>GKTNTDRKQRKKALKVLCSCIKEVLDAESHNGPHIHQTILVDDLCIQNLKEEAYINNLRSSVETGRRVKSLRNVRYAYSDGNSKNFPSNINMQSHDVHIHTSTDSPPSVSPLGFIERRSRIRSHRLHSGNQGKDYEGIYVMPCYRAVPLQKQKLLTGNGNFGKSTVVGLRLPAHGHATPLHGSSSSGVSKCISNNGCCICSSANSTTCAFPPYSLRINTISIA</sequence>
<dbReference type="AlphaFoldDB" id="A0AAD8ETD5"/>
<organism evidence="1 2">
    <name type="scientific">Diploptera punctata</name>
    <name type="common">Pacific beetle cockroach</name>
    <dbReference type="NCBI Taxonomy" id="6984"/>
    <lineage>
        <taxon>Eukaryota</taxon>
        <taxon>Metazoa</taxon>
        <taxon>Ecdysozoa</taxon>
        <taxon>Arthropoda</taxon>
        <taxon>Hexapoda</taxon>
        <taxon>Insecta</taxon>
        <taxon>Pterygota</taxon>
        <taxon>Neoptera</taxon>
        <taxon>Polyneoptera</taxon>
        <taxon>Dictyoptera</taxon>
        <taxon>Blattodea</taxon>
        <taxon>Blaberoidea</taxon>
        <taxon>Blaberidae</taxon>
        <taxon>Diplopterinae</taxon>
        <taxon>Diploptera</taxon>
    </lineage>
</organism>
<gene>
    <name evidence="1" type="ORF">L9F63_000825</name>
</gene>
<accession>A0AAD8ETD5</accession>
<keyword evidence="2" id="KW-1185">Reference proteome</keyword>
<protein>
    <submittedName>
        <fullName evidence="1">Uncharacterized protein</fullName>
    </submittedName>
</protein>
<feature type="non-terminal residue" evidence="1">
    <location>
        <position position="1"/>
    </location>
</feature>